<dbReference type="AlphaFoldDB" id="A0A7J7FIR6"/>
<dbReference type="Proteomes" id="UP000551758">
    <property type="component" value="Unassembled WGS sequence"/>
</dbReference>
<proteinExistence type="predicted"/>
<evidence type="ECO:0000313" key="1">
    <source>
        <dbReference type="EMBL" id="KAF5927564.1"/>
    </source>
</evidence>
<reference evidence="1 2" key="1">
    <citation type="journal article" date="2020" name="Mol. Biol. Evol.">
        <title>Interspecific Gene Flow and the Evolution of Specialization in Black and White Rhinoceros.</title>
        <authorList>
            <person name="Moodley Y."/>
            <person name="Westbury M.V."/>
            <person name="Russo I.M."/>
            <person name="Gopalakrishnan S."/>
            <person name="Rakotoarivelo A."/>
            <person name="Olsen R.A."/>
            <person name="Prost S."/>
            <person name="Tunstall T."/>
            <person name="Ryder O.A."/>
            <person name="Dalen L."/>
            <person name="Bruford M.W."/>
        </authorList>
    </citation>
    <scope>NUCLEOTIDE SEQUENCE [LARGE SCALE GENOMIC DNA]</scope>
    <source>
        <strain evidence="1">SBR-YM</strain>
        <tissue evidence="1">Skin</tissue>
    </source>
</reference>
<accession>A0A7J7FIR6</accession>
<organism evidence="1 2">
    <name type="scientific">Diceros bicornis minor</name>
    <name type="common">South-central black rhinoceros</name>
    <dbReference type="NCBI Taxonomy" id="77932"/>
    <lineage>
        <taxon>Eukaryota</taxon>
        <taxon>Metazoa</taxon>
        <taxon>Chordata</taxon>
        <taxon>Craniata</taxon>
        <taxon>Vertebrata</taxon>
        <taxon>Euteleostomi</taxon>
        <taxon>Mammalia</taxon>
        <taxon>Eutheria</taxon>
        <taxon>Laurasiatheria</taxon>
        <taxon>Perissodactyla</taxon>
        <taxon>Rhinocerotidae</taxon>
        <taxon>Diceros</taxon>
    </lineage>
</organism>
<name>A0A7J7FIR6_DICBM</name>
<keyword evidence="2" id="KW-1185">Reference proteome</keyword>
<dbReference type="EMBL" id="JACDTQ010000575">
    <property type="protein sequence ID" value="KAF5927564.1"/>
    <property type="molecule type" value="Genomic_DNA"/>
</dbReference>
<sequence length="180" mass="19759">MCSDPIKEIAVFLSHLVVPVPAILHLVDNNYNCWSLGSYRHAPVTLSTTLYSTSVNCGDAVCLLSQNRMGLLETSQRHAVKLPATNHPAVCPQPVKFLATLPLLTVSPGLAEQPVVFPSFLTSPVPVNQQCIIDLRTICPLVATPRTTTLRVVSHRTHLLWVSTTEFCIQHLPSFEISIL</sequence>
<gene>
    <name evidence="1" type="ORF">HPG69_016203</name>
</gene>
<evidence type="ECO:0000313" key="2">
    <source>
        <dbReference type="Proteomes" id="UP000551758"/>
    </source>
</evidence>
<comment type="caution">
    <text evidence="1">The sequence shown here is derived from an EMBL/GenBank/DDBJ whole genome shotgun (WGS) entry which is preliminary data.</text>
</comment>
<protein>
    <submittedName>
        <fullName evidence="1">Uncharacterized protein</fullName>
    </submittedName>
</protein>